<name>A0A1F5EJN6_9BACT</name>
<sequence length="80" mass="9457">MDLVHLISLLSVFLDKLILLVGRHILGKKRRKKMPRLQRPKNKKAERKKLKKKAAQEERREKKRNKTINLSTIGRLSVSF</sequence>
<proteinExistence type="predicted"/>
<keyword evidence="2" id="KW-0472">Membrane</keyword>
<gene>
    <name evidence="3" type="ORF">A2442_02830</name>
</gene>
<keyword evidence="2" id="KW-0812">Transmembrane</keyword>
<reference evidence="3 4" key="1">
    <citation type="journal article" date="2016" name="Nat. Commun.">
        <title>Thousands of microbial genomes shed light on interconnected biogeochemical processes in an aquifer system.</title>
        <authorList>
            <person name="Anantharaman K."/>
            <person name="Brown C.T."/>
            <person name="Hug L.A."/>
            <person name="Sharon I."/>
            <person name="Castelle C.J."/>
            <person name="Probst A.J."/>
            <person name="Thomas B.C."/>
            <person name="Singh A."/>
            <person name="Wilkins M.J."/>
            <person name="Karaoz U."/>
            <person name="Brodie E.L."/>
            <person name="Williams K.H."/>
            <person name="Hubbard S.S."/>
            <person name="Banfield J.F."/>
        </authorList>
    </citation>
    <scope>NUCLEOTIDE SEQUENCE [LARGE SCALE GENOMIC DNA]</scope>
</reference>
<keyword evidence="2" id="KW-1133">Transmembrane helix</keyword>
<comment type="caution">
    <text evidence="3">The sequence shown here is derived from an EMBL/GenBank/DDBJ whole genome shotgun (WGS) entry which is preliminary data.</text>
</comment>
<feature type="transmembrane region" description="Helical" evidence="2">
    <location>
        <begin position="6"/>
        <end position="26"/>
    </location>
</feature>
<feature type="compositionally biased region" description="Basic residues" evidence="1">
    <location>
        <begin position="30"/>
        <end position="53"/>
    </location>
</feature>
<evidence type="ECO:0000256" key="2">
    <source>
        <dbReference type="SAM" id="Phobius"/>
    </source>
</evidence>
<dbReference type="Proteomes" id="UP000179003">
    <property type="component" value="Unassembled WGS sequence"/>
</dbReference>
<evidence type="ECO:0000313" key="4">
    <source>
        <dbReference type="Proteomes" id="UP000179003"/>
    </source>
</evidence>
<evidence type="ECO:0000313" key="3">
    <source>
        <dbReference type="EMBL" id="OGD67416.1"/>
    </source>
</evidence>
<dbReference type="EMBL" id="MFAE01000005">
    <property type="protein sequence ID" value="OGD67416.1"/>
    <property type="molecule type" value="Genomic_DNA"/>
</dbReference>
<accession>A0A1F5EJN6</accession>
<evidence type="ECO:0000256" key="1">
    <source>
        <dbReference type="SAM" id="MobiDB-lite"/>
    </source>
</evidence>
<organism evidence="3 4">
    <name type="scientific">Candidatus Campbellbacteria bacterium RIFOXYC2_FULL_35_25</name>
    <dbReference type="NCBI Taxonomy" id="1797582"/>
    <lineage>
        <taxon>Bacteria</taxon>
        <taxon>Candidatus Campbelliibacteriota</taxon>
    </lineage>
</organism>
<protein>
    <submittedName>
        <fullName evidence="3">Uncharacterized protein</fullName>
    </submittedName>
</protein>
<dbReference type="AlphaFoldDB" id="A0A1F5EJN6"/>
<feature type="region of interest" description="Disordered" evidence="1">
    <location>
        <begin position="30"/>
        <end position="68"/>
    </location>
</feature>